<dbReference type="Pfam" id="PF22352">
    <property type="entry name" value="K319L-like_PKD"/>
    <property type="match status" value="1"/>
</dbReference>
<dbReference type="Gene3D" id="2.60.40.10">
    <property type="entry name" value="Immunoglobulins"/>
    <property type="match status" value="2"/>
</dbReference>
<evidence type="ECO:0000313" key="3">
    <source>
        <dbReference type="EMBL" id="NBN79159.1"/>
    </source>
</evidence>
<dbReference type="InterPro" id="IPR038255">
    <property type="entry name" value="PBS_linker_sf"/>
</dbReference>
<dbReference type="InterPro" id="IPR025282">
    <property type="entry name" value="DUF4214"/>
</dbReference>
<dbReference type="Gene3D" id="3.60.21.10">
    <property type="match status" value="1"/>
</dbReference>
<feature type="domain" description="DUF4214" evidence="2">
    <location>
        <begin position="2172"/>
        <end position="2240"/>
    </location>
</feature>
<feature type="region of interest" description="Disordered" evidence="1">
    <location>
        <begin position="443"/>
        <end position="462"/>
    </location>
</feature>
<dbReference type="InterPro" id="IPR013783">
    <property type="entry name" value="Ig-like_fold"/>
</dbReference>
<dbReference type="InterPro" id="IPR029052">
    <property type="entry name" value="Metallo-depent_PP-like"/>
</dbReference>
<dbReference type="Gene3D" id="1.10.3130.20">
    <property type="entry name" value="Phycobilisome linker domain"/>
    <property type="match status" value="2"/>
</dbReference>
<dbReference type="InterPro" id="IPR013320">
    <property type="entry name" value="ConA-like_dom_sf"/>
</dbReference>
<protein>
    <submittedName>
        <fullName evidence="3">DUF4214 domain-containing protein</fullName>
    </submittedName>
</protein>
<feature type="compositionally biased region" description="Gly residues" evidence="1">
    <location>
        <begin position="1808"/>
        <end position="1828"/>
    </location>
</feature>
<evidence type="ECO:0000256" key="1">
    <source>
        <dbReference type="SAM" id="MobiDB-lite"/>
    </source>
</evidence>
<reference evidence="4" key="1">
    <citation type="submission" date="2020-01" db="EMBL/GenBank/DDBJ databases">
        <authorList>
            <person name="Fang Y."/>
            <person name="Sun R."/>
            <person name="Nie L."/>
            <person name="He J."/>
            <person name="Hao L."/>
            <person name="Wang L."/>
            <person name="Su S."/>
            <person name="Lv E."/>
            <person name="Zhang Z."/>
            <person name="Xie R."/>
            <person name="Liu H."/>
        </authorList>
    </citation>
    <scope>NUCLEOTIDE SEQUENCE [LARGE SCALE GENOMIC DNA]</scope>
    <source>
        <strain evidence="4">XCT-53</strain>
    </source>
</reference>
<evidence type="ECO:0000259" key="2">
    <source>
        <dbReference type="Pfam" id="PF13946"/>
    </source>
</evidence>
<evidence type="ECO:0000313" key="4">
    <source>
        <dbReference type="Proteomes" id="UP000586722"/>
    </source>
</evidence>
<accession>A0A7X5F451</accession>
<dbReference type="Proteomes" id="UP000586722">
    <property type="component" value="Unassembled WGS sequence"/>
</dbReference>
<dbReference type="RefSeq" id="WP_161708848.1">
    <property type="nucleotide sequence ID" value="NZ_JAABLQ010000001.1"/>
</dbReference>
<feature type="domain" description="DUF4214" evidence="2">
    <location>
        <begin position="1969"/>
        <end position="2035"/>
    </location>
</feature>
<dbReference type="Gene3D" id="2.60.120.560">
    <property type="entry name" value="Exo-inulinase, domain 1"/>
    <property type="match status" value="2"/>
</dbReference>
<dbReference type="SUPFAM" id="SSF56300">
    <property type="entry name" value="Metallo-dependent phosphatases"/>
    <property type="match status" value="1"/>
</dbReference>
<sequence length="2255" mass="236557">MTPPVFKRLSDTSLPSPKGEHLLKVERLAANQALEVKIDGLATPARNFSLVYDLLAPKAGMQGNFASLLQLGAAGASDGDLFLKNTSGGIQVGIDNKYSGTLTADTWHRLVVTLADNGDGTSTLSRYANGTLLGSQKVPGDRFSLDNAQGLRLFNDEDGETWGLDLAAFAVVARTLTSSEITALGGAASTAVLTDKEAAPHAEFSFAGGSLAATRGAGTLKLIGEGTPAKVVPMATAGQVRLPDQDLTIMSVGATKGLENGLVIRTDAKVPVKNFTLSFDLLVEKTDGMNKFGSLFQVDMKGDGETFLRSDGATFSIGHGGKYSGTLEFGAWHRVTVTVTEGDAGKSVLTYFANGKKLGTATVDTARATIDPKLGLTLFNDDDGETWPLHVSSVTFAEVAAPADYVESLGGVSLNGPADMSGQGFNFVQFGFDKGDLSATAGKGSLKPYGTPDDTNPGGGGGTTPVDLKIIAPLADSLIKVGSADKAIDLTKVFAGKDLTYKVTTSDGAVVDAKIDAKGVMTLDFGKLGVSDLSITATDSTGKSVTDNVRYLVTGDKAYTIAVFPDTQDYTDDPMGAQVFKSMTKWIADNAGNQNIQFLAGVGDITQWDAEGQYAIVKQALANIDGKVPFLLPPGNHDGGGHSREYINYNKFFDLTKIKAESKTFGGVYDREPNSYQNNYHTFTAPDGQKWLVMGLEFGPRDDVLRWADDVLKSHPDHRAILTTHAYTNWDGIHDPLGKPLNDEGAGHDYAVRTDPGDANDGETMWRDVVTKNPNVVFTFSGHIFGDGAETTIRYNDFGGTVYNMLMNYQDGVSKEITGAGNEAKGGNGGNGAIRLITIDPENDTFYTGTYFTELDTYLTGGRGGMTLDRNGLKGPYVGHQEVYRDAGVSGDMLVAGRADAGADQTVDAGGKDKVAVTLDGSASKAPAAGSLAYEWRDADGKLVGTGAQTPVELASGRHQFTLTTRDGNGKTHDDTVQVFVKGKDTLLIDTFNDGNLNGWSKLDALGNSLPQLVAGKPADFNLPDLAGGTATIAKVPSLPKSTGLLVVPQGTPADGGAKFDAFTLIYDVFLAKGGGAFTSLFQGDTSNSSDGDIFIKETGGDAYGIGIGGNYPGGISLGAWHRLTFTIEGDKMVKYSDGVMVGEQSIGNDRYAFDPKKGFLLFADEDGETNDIFISSFTFTEKVLTKDAVAALGGPDAKGPVLAAGDPNAFQIDFGGSGNSLSFGNASVAITRLQDTGWLVKGSVYNNPNNPYSDGSLFDQTNSPDAKMLIWGASEAKAWTDYSFEVSINSYDDDAVGVLFRVKDASNHYMLTLDTQKNERVLVKVQDGVTTELAREANGYRFYDEMRVKVAVVGDEIRASIDGEVLFGGPVKDTKPLVSGTIGVISRDQTITEFDDVVVTRAVLTADAGEAIRVVDFDGDGKVSVALDGANSFGPSGIASYDWSAGTASASGKSATLDLAAGKHDVRLTVKEAGGKSSSDLVKVEVVSKDRVLIHDTFSDGNMDGWTVKDTGDLGGASDWKVDGGRLVQAGGITSKELTWKGASATDVWERGWSPLGDGIYALHQGTAALWQDGYSWTDYSVAAKLVAPAKGGMGFMLRYQDANNYYKLEVDAKNGLTTLVKMVNGRESFIDRARNTYTPGETVDLRVDVQGTKFSVWLNGLNLFPDVAEDRSIASGTVGLYTWGNPGVAFDDVTVLSLKASTGSNQAPDLLLSAKALTLAEGTVAADRVLADVSVKDDGIGTNVISVSDSRFAVENGKLVLKAASVLDFEAGSTIAVKVSVDDASIGTGPEDIETFTLTLTDVAEGGNGGGGNGGGGNGGGNGGGSTDPVTPNQPVPGGSDSNDTLTYTTTLPQQIDGKGGFDTVRLPLAFDAVKIVAADGGFRLEPVKVGQFSPIFVANIEAVEFLGGVTVPNDPGAIRRVALDSSKEAAAVHRLYDAAFNRDPDTAGLTHWAKMLKGGESLSSVAEMFAGSPEFTRGQSLTDDTFVARVYENAFGRKPDAAGLAHWVKQLQGGASRGEILVAISESQEHVNSQASAVKNGVWTLSEGVEHRGTAGADTIRVASLPARVDGGAGTDKVVFTANFADVKILSADKGFEVIGTRGGQSASLSNVEHLVFGDGTELKLDTSATSAKLVRLFDAAFDRPGDIVGLSGWAKALSEGKASLGSIADAFVKSAEFASRFGANLSDAAFVQAVYENAFGRSADPAGLAGWVMAMGEGKSRGDVLTAIAESAEHVQLTGNVTDDGVWLMVA</sequence>
<feature type="region of interest" description="Disordered" evidence="1">
    <location>
        <begin position="1806"/>
        <end position="1850"/>
    </location>
</feature>
<dbReference type="PANTHER" id="PTHR43143">
    <property type="entry name" value="METALLOPHOSPHOESTERASE, CALCINEURIN SUPERFAMILY"/>
    <property type="match status" value="1"/>
</dbReference>
<dbReference type="Pfam" id="PF13946">
    <property type="entry name" value="DUF4214"/>
    <property type="match status" value="2"/>
</dbReference>
<dbReference type="InterPro" id="IPR051918">
    <property type="entry name" value="STPP_CPPED1"/>
</dbReference>
<comment type="caution">
    <text evidence="3">The sequence shown here is derived from an EMBL/GenBank/DDBJ whole genome shotgun (WGS) entry which is preliminary data.</text>
</comment>
<dbReference type="Gene3D" id="2.60.120.200">
    <property type="match status" value="1"/>
</dbReference>
<dbReference type="EMBL" id="JAABLQ010000001">
    <property type="protein sequence ID" value="NBN79159.1"/>
    <property type="molecule type" value="Genomic_DNA"/>
</dbReference>
<organism evidence="3 4">
    <name type="scientific">Pannonibacter tanglangensis</name>
    <dbReference type="NCBI Taxonomy" id="2750084"/>
    <lineage>
        <taxon>Bacteria</taxon>
        <taxon>Pseudomonadati</taxon>
        <taxon>Pseudomonadota</taxon>
        <taxon>Alphaproteobacteria</taxon>
        <taxon>Hyphomicrobiales</taxon>
        <taxon>Stappiaceae</taxon>
        <taxon>Pannonibacter</taxon>
    </lineage>
</organism>
<dbReference type="SUPFAM" id="SSF49899">
    <property type="entry name" value="Concanavalin A-like lectins/glucanases"/>
    <property type="match status" value="3"/>
</dbReference>
<keyword evidence="4" id="KW-1185">Reference proteome</keyword>
<gene>
    <name evidence="3" type="ORF">GWI72_12845</name>
</gene>
<name>A0A7X5F451_9HYPH</name>
<proteinExistence type="predicted"/>
<dbReference type="PANTHER" id="PTHR43143:SF5">
    <property type="entry name" value="SECRETED PROTEIN"/>
    <property type="match status" value="1"/>
</dbReference>